<dbReference type="EMBL" id="FUEG01000016">
    <property type="protein sequence ID" value="SJL12092.1"/>
    <property type="molecule type" value="Genomic_DNA"/>
</dbReference>
<proteinExistence type="predicted"/>
<protein>
    <submittedName>
        <fullName evidence="2">Uncharacterized protein</fullName>
    </submittedName>
</protein>
<sequence>MSSIAPSSTRSFRSTACAGQFSIPRTKSSLSNLNSNIRSVIDEAEYEATMKTTMRLVRSPCHGTARNHSQPPLRLATPVSMPNVNRGGTPSTPVSGRYVNKQSAPSTPNNRQYFKKETTPFSPPASPTKGAQRNFVCTCLTQRSSPPPSPLFQPSTIDTLSPWLPTAATEFVMTRLDVLACIRGIPNPAQMSRPTYAQAFAEYSKQYHTGHVEIVLLPGSMWAKAAVACFDDEFSDFEYSAEDEVGVHEAEVYAEAEKAYQAVLMEAENTYQAVLKAHGFA</sequence>
<reference evidence="3" key="1">
    <citation type="journal article" date="2017" name="Nat. Ecol. Evol.">
        <title>Genome expansion and lineage-specific genetic innovations in the forest pathogenic fungi Armillaria.</title>
        <authorList>
            <person name="Sipos G."/>
            <person name="Prasanna A.N."/>
            <person name="Walter M.C."/>
            <person name="O'Connor E."/>
            <person name="Balint B."/>
            <person name="Krizsan K."/>
            <person name="Kiss B."/>
            <person name="Hess J."/>
            <person name="Varga T."/>
            <person name="Slot J."/>
            <person name="Riley R."/>
            <person name="Boka B."/>
            <person name="Rigling D."/>
            <person name="Barry K."/>
            <person name="Lee J."/>
            <person name="Mihaltcheva S."/>
            <person name="LaButti K."/>
            <person name="Lipzen A."/>
            <person name="Waldron R."/>
            <person name="Moloney N.M."/>
            <person name="Sperisen C."/>
            <person name="Kredics L."/>
            <person name="Vagvoelgyi C."/>
            <person name="Patrignani A."/>
            <person name="Fitzpatrick D."/>
            <person name="Nagy I."/>
            <person name="Doyle S."/>
            <person name="Anderson J.B."/>
            <person name="Grigoriev I.V."/>
            <person name="Gueldener U."/>
            <person name="Muensterkoetter M."/>
            <person name="Nagy L.G."/>
        </authorList>
    </citation>
    <scope>NUCLEOTIDE SEQUENCE [LARGE SCALE GENOMIC DNA]</scope>
    <source>
        <strain evidence="3">C18/9</strain>
    </source>
</reference>
<feature type="region of interest" description="Disordered" evidence="1">
    <location>
        <begin position="62"/>
        <end position="129"/>
    </location>
</feature>
<feature type="compositionally biased region" description="Polar residues" evidence="1">
    <location>
        <begin position="80"/>
        <end position="112"/>
    </location>
</feature>
<gene>
    <name evidence="2" type="ORF">ARMOST_15513</name>
</gene>
<accession>A0A284RTQ4</accession>
<dbReference type="OrthoDB" id="3102701at2759"/>
<dbReference type="OMA" id="MEAENTY"/>
<name>A0A284RTQ4_ARMOS</name>
<dbReference type="AlphaFoldDB" id="A0A284RTQ4"/>
<evidence type="ECO:0000313" key="3">
    <source>
        <dbReference type="Proteomes" id="UP000219338"/>
    </source>
</evidence>
<evidence type="ECO:0000256" key="1">
    <source>
        <dbReference type="SAM" id="MobiDB-lite"/>
    </source>
</evidence>
<evidence type="ECO:0000313" key="2">
    <source>
        <dbReference type="EMBL" id="SJL12092.1"/>
    </source>
</evidence>
<dbReference type="Proteomes" id="UP000219338">
    <property type="component" value="Unassembled WGS sequence"/>
</dbReference>
<organism evidence="2 3">
    <name type="scientific">Armillaria ostoyae</name>
    <name type="common">Armillaria root rot fungus</name>
    <dbReference type="NCBI Taxonomy" id="47428"/>
    <lineage>
        <taxon>Eukaryota</taxon>
        <taxon>Fungi</taxon>
        <taxon>Dikarya</taxon>
        <taxon>Basidiomycota</taxon>
        <taxon>Agaricomycotina</taxon>
        <taxon>Agaricomycetes</taxon>
        <taxon>Agaricomycetidae</taxon>
        <taxon>Agaricales</taxon>
        <taxon>Marasmiineae</taxon>
        <taxon>Physalacriaceae</taxon>
        <taxon>Armillaria</taxon>
    </lineage>
</organism>
<keyword evidence="3" id="KW-1185">Reference proteome</keyword>